<organism evidence="1">
    <name type="scientific">Myoviridae sp. ctdNl2</name>
    <dbReference type="NCBI Taxonomy" id="2825140"/>
    <lineage>
        <taxon>Viruses</taxon>
        <taxon>Duplodnaviria</taxon>
        <taxon>Heunggongvirae</taxon>
        <taxon>Uroviricota</taxon>
        <taxon>Caudoviricetes</taxon>
    </lineage>
</organism>
<dbReference type="EMBL" id="BK015652">
    <property type="protein sequence ID" value="DAE18220.1"/>
    <property type="molecule type" value="Genomic_DNA"/>
</dbReference>
<sequence length="64" mass="7474">MPTFLNATVSTLRIIPNAIRINPNSTLKSRYKLASTSITLLFNPLYVFESYLHYIYYVYHKLTS</sequence>
<name>A0A8S5QI60_9CAUD</name>
<proteinExistence type="predicted"/>
<evidence type="ECO:0000313" key="1">
    <source>
        <dbReference type="EMBL" id="DAE18220.1"/>
    </source>
</evidence>
<accession>A0A8S5QI60</accession>
<reference evidence="1" key="1">
    <citation type="journal article" date="2021" name="Proc. Natl. Acad. Sci. U.S.A.">
        <title>A Catalog of Tens of Thousands of Viruses from Human Metagenomes Reveals Hidden Associations with Chronic Diseases.</title>
        <authorList>
            <person name="Tisza M.J."/>
            <person name="Buck C.B."/>
        </authorList>
    </citation>
    <scope>NUCLEOTIDE SEQUENCE</scope>
    <source>
        <strain evidence="1">CtdNl2</strain>
    </source>
</reference>
<protein>
    <submittedName>
        <fullName evidence="1">Uncharacterized protein</fullName>
    </submittedName>
</protein>